<dbReference type="EMBL" id="JAUMIT010000006">
    <property type="protein sequence ID" value="MDO3695498.1"/>
    <property type="molecule type" value="Genomic_DNA"/>
</dbReference>
<protein>
    <submittedName>
        <fullName evidence="6">LysR family transcriptional regulator</fullName>
    </submittedName>
</protein>
<sequence>MNYTLHQLIVYLKVIQKNSITKAAEELHLTQPAVSIQIKKLQEQFDVPLIEIIGRKVHVTEFGQEIATACQEIVNQMSDIQNKAMAYKGMVAGKIKISVVSTGKYVIPYFLTKFSKLFPGIEITIDVTNKSRVIESIEKNETDFALVSTIPENLNINRVELMSNKLFLVRKHNPKAPTLKFKLSDLNNISLIYREEGSATRQAMEKYLSKLSIKTKKTVELVSNEAVKQAVMADMGYSIMPLIGMRNELLNDDLEIVSLPNLPIETQWNLIWLKDKQLPPSGIAYLNFIKENKDNIIHKHFDWYRKF</sequence>
<dbReference type="SUPFAM" id="SSF53850">
    <property type="entry name" value="Periplasmic binding protein-like II"/>
    <property type="match status" value="1"/>
</dbReference>
<evidence type="ECO:0000256" key="1">
    <source>
        <dbReference type="ARBA" id="ARBA00009437"/>
    </source>
</evidence>
<evidence type="ECO:0000256" key="3">
    <source>
        <dbReference type="ARBA" id="ARBA00023125"/>
    </source>
</evidence>
<evidence type="ECO:0000256" key="4">
    <source>
        <dbReference type="ARBA" id="ARBA00023163"/>
    </source>
</evidence>
<gene>
    <name evidence="6" type="ORF">QVZ41_11675</name>
</gene>
<comment type="similarity">
    <text evidence="1">Belongs to the LysR transcriptional regulatory family.</text>
</comment>
<feature type="domain" description="HTH lysR-type" evidence="5">
    <location>
        <begin position="1"/>
        <end position="60"/>
    </location>
</feature>
<dbReference type="InterPro" id="IPR036388">
    <property type="entry name" value="WH-like_DNA-bd_sf"/>
</dbReference>
<dbReference type="RefSeq" id="WP_302884770.1">
    <property type="nucleotide sequence ID" value="NZ_JAUMIT010000006.1"/>
</dbReference>
<dbReference type="SUPFAM" id="SSF46785">
    <property type="entry name" value="Winged helix' DNA-binding domain"/>
    <property type="match status" value="1"/>
</dbReference>
<dbReference type="Gene3D" id="1.10.10.10">
    <property type="entry name" value="Winged helix-like DNA-binding domain superfamily/Winged helix DNA-binding domain"/>
    <property type="match status" value="1"/>
</dbReference>
<dbReference type="Pfam" id="PF00126">
    <property type="entry name" value="HTH_1"/>
    <property type="match status" value="1"/>
</dbReference>
<keyword evidence="2" id="KW-0805">Transcription regulation</keyword>
<dbReference type="InterPro" id="IPR005119">
    <property type="entry name" value="LysR_subst-bd"/>
</dbReference>
<keyword evidence="4" id="KW-0804">Transcription</keyword>
<dbReference type="InterPro" id="IPR000847">
    <property type="entry name" value="LysR_HTH_N"/>
</dbReference>
<keyword evidence="7" id="KW-1185">Reference proteome</keyword>
<dbReference type="PRINTS" id="PR00039">
    <property type="entry name" value="HTHLYSR"/>
</dbReference>
<dbReference type="Gene3D" id="3.40.190.290">
    <property type="match status" value="1"/>
</dbReference>
<dbReference type="Pfam" id="PF03466">
    <property type="entry name" value="LysR_substrate"/>
    <property type="match status" value="1"/>
</dbReference>
<evidence type="ECO:0000313" key="7">
    <source>
        <dbReference type="Proteomes" id="UP001168642"/>
    </source>
</evidence>
<evidence type="ECO:0000313" key="6">
    <source>
        <dbReference type="EMBL" id="MDO3695498.1"/>
    </source>
</evidence>
<accession>A0ABT8VU60</accession>
<dbReference type="PANTHER" id="PTHR30126">
    <property type="entry name" value="HTH-TYPE TRANSCRIPTIONAL REGULATOR"/>
    <property type="match status" value="1"/>
</dbReference>
<dbReference type="Proteomes" id="UP001168642">
    <property type="component" value="Unassembled WGS sequence"/>
</dbReference>
<evidence type="ECO:0000256" key="2">
    <source>
        <dbReference type="ARBA" id="ARBA00023015"/>
    </source>
</evidence>
<keyword evidence="3" id="KW-0238">DNA-binding</keyword>
<dbReference type="InterPro" id="IPR036390">
    <property type="entry name" value="WH_DNA-bd_sf"/>
</dbReference>
<comment type="caution">
    <text evidence="6">The sequence shown here is derived from an EMBL/GenBank/DDBJ whole genome shotgun (WGS) entry which is preliminary data.</text>
</comment>
<proteinExistence type="inferred from homology"/>
<evidence type="ECO:0000259" key="5">
    <source>
        <dbReference type="PROSITE" id="PS50931"/>
    </source>
</evidence>
<organism evidence="6 7">
    <name type="scientific">Wenyingzhuangia gilva</name>
    <dbReference type="NCBI Taxonomy" id="3057677"/>
    <lineage>
        <taxon>Bacteria</taxon>
        <taxon>Pseudomonadati</taxon>
        <taxon>Bacteroidota</taxon>
        <taxon>Flavobacteriia</taxon>
        <taxon>Flavobacteriales</taxon>
        <taxon>Flavobacteriaceae</taxon>
        <taxon>Wenyingzhuangia</taxon>
    </lineage>
</organism>
<dbReference type="PANTHER" id="PTHR30126:SF5">
    <property type="entry name" value="HTH-TYPE TRANSCRIPTIONAL ACTIVATOR CMPR"/>
    <property type="match status" value="1"/>
</dbReference>
<dbReference type="PROSITE" id="PS50931">
    <property type="entry name" value="HTH_LYSR"/>
    <property type="match status" value="1"/>
</dbReference>
<name>A0ABT8VU60_9FLAO</name>
<reference evidence="6" key="1">
    <citation type="submission" date="2023-07" db="EMBL/GenBank/DDBJ databases">
        <title>Wenyingzhuangia sp. chi5 genome sequencing and assembly.</title>
        <authorList>
            <person name="Park S."/>
        </authorList>
    </citation>
    <scope>NUCLEOTIDE SEQUENCE</scope>
    <source>
        <strain evidence="6">Chi5</strain>
    </source>
</reference>